<comment type="caution">
    <text evidence="1">The sequence shown here is derived from an EMBL/GenBank/DDBJ whole genome shotgun (WGS) entry which is preliminary data.</text>
</comment>
<organism evidence="1 2">
    <name type="scientific">Prorocentrum cordatum</name>
    <dbReference type="NCBI Taxonomy" id="2364126"/>
    <lineage>
        <taxon>Eukaryota</taxon>
        <taxon>Sar</taxon>
        <taxon>Alveolata</taxon>
        <taxon>Dinophyceae</taxon>
        <taxon>Prorocentrales</taxon>
        <taxon>Prorocentraceae</taxon>
        <taxon>Prorocentrum</taxon>
    </lineage>
</organism>
<sequence length="186" mass="21270">MERLRFHGMTWGDASLMRERLAHQTLHDLGMLISRVAGALLHVNGVEYGIFNLVEVIDEPFLKSRGLQGTLMWEAWMAYTDARSYDDKIVVGAQPLGLYGIGASFNPPWFYLPTQAERQTLCNVRNPAGVTHFTCDPVGHVMTIAWRRVFFDYIRKYLRTDMSAIPPVSVLQQANRYASLWSGQYR</sequence>
<dbReference type="Proteomes" id="UP001189429">
    <property type="component" value="Unassembled WGS sequence"/>
</dbReference>
<dbReference type="InterPro" id="IPR014867">
    <property type="entry name" value="Spore_coat_CotH_CotH2/3/7"/>
</dbReference>
<name>A0ABN9QFQ4_9DINO</name>
<feature type="non-terminal residue" evidence="1">
    <location>
        <position position="186"/>
    </location>
</feature>
<reference evidence="1" key="1">
    <citation type="submission" date="2023-10" db="EMBL/GenBank/DDBJ databases">
        <authorList>
            <person name="Chen Y."/>
            <person name="Shah S."/>
            <person name="Dougan E. K."/>
            <person name="Thang M."/>
            <person name="Chan C."/>
        </authorList>
    </citation>
    <scope>NUCLEOTIDE SEQUENCE [LARGE SCALE GENOMIC DNA]</scope>
</reference>
<accession>A0ABN9QFQ4</accession>
<evidence type="ECO:0000313" key="2">
    <source>
        <dbReference type="Proteomes" id="UP001189429"/>
    </source>
</evidence>
<protein>
    <recommendedName>
        <fullName evidence="3">Phospholipase B-like</fullName>
    </recommendedName>
</protein>
<proteinExistence type="predicted"/>
<gene>
    <name evidence="1" type="ORF">PCOR1329_LOCUS11493</name>
</gene>
<evidence type="ECO:0008006" key="3">
    <source>
        <dbReference type="Google" id="ProtNLM"/>
    </source>
</evidence>
<dbReference type="EMBL" id="CAUYUJ010003324">
    <property type="protein sequence ID" value="CAK0804806.1"/>
    <property type="molecule type" value="Genomic_DNA"/>
</dbReference>
<evidence type="ECO:0000313" key="1">
    <source>
        <dbReference type="EMBL" id="CAK0804806.1"/>
    </source>
</evidence>
<keyword evidence="2" id="KW-1185">Reference proteome</keyword>
<dbReference type="Pfam" id="PF08757">
    <property type="entry name" value="CotH"/>
    <property type="match status" value="1"/>
</dbReference>